<dbReference type="AlphaFoldDB" id="A9D4U3"/>
<reference evidence="1 2" key="1">
    <citation type="submission" date="2007-10" db="EMBL/GenBank/DDBJ databases">
        <authorList>
            <person name="Wagner-Dobler I."/>
            <person name="Ferriera S."/>
            <person name="Johnson J."/>
            <person name="Kravitz S."/>
            <person name="Beeson K."/>
            <person name="Sutton G."/>
            <person name="Rogers Y.-H."/>
            <person name="Friedman R."/>
            <person name="Frazier M."/>
            <person name="Venter J.C."/>
        </authorList>
    </citation>
    <scope>NUCLEOTIDE SEQUENCE [LARGE SCALE GENOMIC DNA]</scope>
    <source>
        <strain evidence="1 2">DFL-43</strain>
    </source>
</reference>
<name>A9D4U3_HOEPD</name>
<proteinExistence type="predicted"/>
<gene>
    <name evidence="1" type="ORF">HPDFL43_05895</name>
</gene>
<reference evidence="1 2" key="2">
    <citation type="submission" date="2012-06" db="EMBL/GenBank/DDBJ databases">
        <authorList>
            <person name="Fiebig A."/>
        </authorList>
    </citation>
    <scope>NUCLEOTIDE SEQUENCE [LARGE SCALE GENOMIC DNA]</scope>
    <source>
        <strain evidence="1 2">DFL-43</strain>
    </source>
</reference>
<dbReference type="HOGENOM" id="CLU_773335_0_0_5"/>
<evidence type="ECO:0000313" key="2">
    <source>
        <dbReference type="Proteomes" id="UP000004291"/>
    </source>
</evidence>
<sequence>MKIIFPSDSNLDQYVSSQQKFSSIVGSARGYPFVSASGISGNQSSHFLARVEADVIAQNPQTCVAGFGTNNAAWAHENDISNATMTSSYISDMDAATDLLLTAGIFPVLFTPPPARIPEMCFRLPHLVDALATLCDSKSIGFVNIYDAIAGVAIESSKASFLALYLADPDKHHLAAAGHAFIGDMDWSAIPAPNMPTLGAVLDETHNGSFGNVNGGTFRVVIPTAAMSQPGTVTMERATFQGHPDEPITFSKVFSGAQSSGANASSLVPMRINGQTAFTVPQGGKITSDPYPSSGGPRIFTGHCNGGSGADRLSAKTSVPGVATFYKPGDEAACLSVSGFTGYSGYLSLVTEIQTDGF</sequence>
<dbReference type="GO" id="GO:0016788">
    <property type="term" value="F:hydrolase activity, acting on ester bonds"/>
    <property type="evidence" value="ECO:0007669"/>
    <property type="project" value="UniProtKB-ARBA"/>
</dbReference>
<dbReference type="EMBL" id="ABIA03000002">
    <property type="protein sequence ID" value="EDQ33962.1"/>
    <property type="molecule type" value="Genomic_DNA"/>
</dbReference>
<organism evidence="1 2">
    <name type="scientific">Hoeflea phototrophica (strain DSM 17068 / NCIMB 14078 / DFL-43)</name>
    <dbReference type="NCBI Taxonomy" id="411684"/>
    <lineage>
        <taxon>Bacteria</taxon>
        <taxon>Pseudomonadati</taxon>
        <taxon>Pseudomonadota</taxon>
        <taxon>Alphaproteobacteria</taxon>
        <taxon>Hyphomicrobiales</taxon>
        <taxon>Rhizobiaceae</taxon>
        <taxon>Hoeflea</taxon>
    </lineage>
</organism>
<dbReference type="Proteomes" id="UP000004291">
    <property type="component" value="Chromosome"/>
</dbReference>
<evidence type="ECO:0008006" key="3">
    <source>
        <dbReference type="Google" id="ProtNLM"/>
    </source>
</evidence>
<evidence type="ECO:0000313" key="1">
    <source>
        <dbReference type="EMBL" id="EDQ33962.1"/>
    </source>
</evidence>
<keyword evidence="2" id="KW-1185">Reference proteome</keyword>
<dbReference type="STRING" id="411684.HPDFL43_05895"/>
<dbReference type="InterPro" id="IPR036514">
    <property type="entry name" value="SGNH_hydro_sf"/>
</dbReference>
<accession>A9D4U3</accession>
<dbReference type="RefSeq" id="WP_007196968.1">
    <property type="nucleotide sequence ID" value="NZ_CM002917.1"/>
</dbReference>
<comment type="caution">
    <text evidence="1">The sequence shown here is derived from an EMBL/GenBank/DDBJ whole genome shotgun (WGS) entry which is preliminary data.</text>
</comment>
<dbReference type="Gene3D" id="3.40.50.1110">
    <property type="entry name" value="SGNH hydrolase"/>
    <property type="match status" value="1"/>
</dbReference>
<protein>
    <recommendedName>
        <fullName evidence="3">SGNH hydrolase-type esterase domain-containing protein</fullName>
    </recommendedName>
</protein>
<dbReference type="SUPFAM" id="SSF52266">
    <property type="entry name" value="SGNH hydrolase"/>
    <property type="match status" value="1"/>
</dbReference>
<dbReference type="OrthoDB" id="9794725at2"/>